<reference evidence="3 4" key="1">
    <citation type="submission" date="2014-03" db="EMBL/GenBank/DDBJ databases">
        <title>Genome of Haematobacter massiliensis CCUG 47968.</title>
        <authorList>
            <person name="Wang D."/>
            <person name="Wang G."/>
        </authorList>
    </citation>
    <scope>NUCLEOTIDE SEQUENCE [LARGE SCALE GENOMIC DNA]</scope>
    <source>
        <strain evidence="3 4">CCUG 47968</strain>
    </source>
</reference>
<dbReference type="PANTHER" id="PTHR43767:SF7">
    <property type="entry name" value="MEDIUM_LONG-CHAIN-FATTY-ACID--COA LIGASE FADD8"/>
    <property type="match status" value="1"/>
</dbReference>
<dbReference type="InterPro" id="IPR025110">
    <property type="entry name" value="AMP-bd_C"/>
</dbReference>
<keyword evidence="4" id="KW-1185">Reference proteome</keyword>
<dbReference type="AlphaFoldDB" id="A0A086Y299"/>
<dbReference type="PROSITE" id="PS00455">
    <property type="entry name" value="AMP_BINDING"/>
    <property type="match status" value="1"/>
</dbReference>
<dbReference type="Proteomes" id="UP000028826">
    <property type="component" value="Unassembled WGS sequence"/>
</dbReference>
<dbReference type="PANTHER" id="PTHR43767">
    <property type="entry name" value="LONG-CHAIN-FATTY-ACID--COA LIGASE"/>
    <property type="match status" value="1"/>
</dbReference>
<dbReference type="Gene3D" id="3.30.300.30">
    <property type="match status" value="1"/>
</dbReference>
<organism evidence="3 4">
    <name type="scientific">Haematobacter massiliensis</name>
    <dbReference type="NCBI Taxonomy" id="195105"/>
    <lineage>
        <taxon>Bacteria</taxon>
        <taxon>Pseudomonadati</taxon>
        <taxon>Pseudomonadota</taxon>
        <taxon>Alphaproteobacteria</taxon>
        <taxon>Rhodobacterales</taxon>
        <taxon>Paracoccaceae</taxon>
        <taxon>Haematobacter</taxon>
    </lineage>
</organism>
<dbReference type="InterPro" id="IPR000873">
    <property type="entry name" value="AMP-dep_synth/lig_dom"/>
</dbReference>
<dbReference type="STRING" id="195105.CN97_19235"/>
<name>A0A086Y299_9RHOB</name>
<gene>
    <name evidence="3" type="ORF">CN97_19235</name>
</gene>
<dbReference type="Gene3D" id="3.40.50.12780">
    <property type="entry name" value="N-terminal domain of ligase-like"/>
    <property type="match status" value="1"/>
</dbReference>
<dbReference type="GO" id="GO:0016877">
    <property type="term" value="F:ligase activity, forming carbon-sulfur bonds"/>
    <property type="evidence" value="ECO:0007669"/>
    <property type="project" value="UniProtKB-ARBA"/>
</dbReference>
<evidence type="ECO:0000313" key="3">
    <source>
        <dbReference type="EMBL" id="KFI28399.1"/>
    </source>
</evidence>
<sequence>MAQPSFDIGVPAPPGIISRLCMPDFIRRMAKRLPGNVALFDGEREITFAELDRMANRVANGILASGAVAGERIALIGHNSIEFVAALIGVMRANMVLVPINTMLGREDNDYIIGHAGVSRAIVERGLMEAANCGAICAARGIPVWPMDEDLPAFGAFRVNEPPVDIENDDIAIVIYTSGTTSRPKGACHSHSSLSLAAMTCALEWRLGRSDRVTLQLPLFHCGGQALLYAHLMVGGAAVLMRGFDAGRMLEEIDRRRITMCVGLPIMYAQMIDHPDRAKYSTASLRHNIYTMAVMPEPLMRRLLVEFSNTFYLTSGQTEMFPITTIAQPDRQMKRFGNYWGESALINDTVILDDDGNPLPQNTVGELCHRGPNVTSGYYRNPEATEEMRAFGWHHTGDLALIDDAGEILFIDRKKDMIKSGGENIPSVRIEETLLSIEGVEAAAVVGLPHPHWGEAVTGFVKMRNGASPCETSILEAAKERLGSVQTPKRIIFIEDFPKTGTGKLRKIELRLQYADFYN</sequence>
<evidence type="ECO:0000259" key="2">
    <source>
        <dbReference type="Pfam" id="PF13193"/>
    </source>
</evidence>
<proteinExistence type="predicted"/>
<dbReference type="Pfam" id="PF00501">
    <property type="entry name" value="AMP-binding"/>
    <property type="match status" value="1"/>
</dbReference>
<dbReference type="SUPFAM" id="SSF56801">
    <property type="entry name" value="Acetyl-CoA synthetase-like"/>
    <property type="match status" value="1"/>
</dbReference>
<evidence type="ECO:0000313" key="4">
    <source>
        <dbReference type="Proteomes" id="UP000028826"/>
    </source>
</evidence>
<protein>
    <submittedName>
        <fullName evidence="3">AMP-dependent synthetase</fullName>
    </submittedName>
</protein>
<feature type="domain" description="AMP-binding enzyme C-terminal" evidence="2">
    <location>
        <begin position="430"/>
        <end position="504"/>
    </location>
</feature>
<dbReference type="eggNOG" id="COG0318">
    <property type="taxonomic scope" value="Bacteria"/>
</dbReference>
<dbReference type="RefSeq" id="WP_035712120.1">
    <property type="nucleotide sequence ID" value="NZ_JGYG01000008.1"/>
</dbReference>
<comment type="caution">
    <text evidence="3">The sequence shown here is derived from an EMBL/GenBank/DDBJ whole genome shotgun (WGS) entry which is preliminary data.</text>
</comment>
<feature type="domain" description="AMP-dependent synthetase/ligase" evidence="1">
    <location>
        <begin position="27"/>
        <end position="379"/>
    </location>
</feature>
<dbReference type="EMBL" id="JGYG01000008">
    <property type="protein sequence ID" value="KFI28399.1"/>
    <property type="molecule type" value="Genomic_DNA"/>
</dbReference>
<dbReference type="InterPro" id="IPR045851">
    <property type="entry name" value="AMP-bd_C_sf"/>
</dbReference>
<dbReference type="InterPro" id="IPR020845">
    <property type="entry name" value="AMP-binding_CS"/>
</dbReference>
<evidence type="ECO:0000259" key="1">
    <source>
        <dbReference type="Pfam" id="PF00501"/>
    </source>
</evidence>
<accession>A0A086Y299</accession>
<dbReference type="InterPro" id="IPR042099">
    <property type="entry name" value="ANL_N_sf"/>
</dbReference>
<dbReference type="InterPro" id="IPR050237">
    <property type="entry name" value="ATP-dep_AMP-bd_enzyme"/>
</dbReference>
<dbReference type="Pfam" id="PF13193">
    <property type="entry name" value="AMP-binding_C"/>
    <property type="match status" value="1"/>
</dbReference>